<name>A0A517LY69_9BACT</name>
<sequence length="200" mass="22068">MANDSTVNNTSVKPSRARSYILFGVLGLMIIALAYDYKVARPQVEQAYEELVLLNIHVNADPTDKVTPEMVSKALGKTPSRTFKDMTDLVEVYSWRGGLFFRTHDLYVAYRETPLGTLMARTSKFKYDDHMAVYEDVYARMGVGVPNVEAVDAEFESPTPSALGDMLPDPQLAVDNGDASVIAVVEDAETIPAVELALQE</sequence>
<organism evidence="2 3">
    <name type="scientific">Rosistilla ulvae</name>
    <dbReference type="NCBI Taxonomy" id="1930277"/>
    <lineage>
        <taxon>Bacteria</taxon>
        <taxon>Pseudomonadati</taxon>
        <taxon>Planctomycetota</taxon>
        <taxon>Planctomycetia</taxon>
        <taxon>Pirellulales</taxon>
        <taxon>Pirellulaceae</taxon>
        <taxon>Rosistilla</taxon>
    </lineage>
</organism>
<gene>
    <name evidence="2" type="ORF">EC9_17320</name>
</gene>
<keyword evidence="1" id="KW-1133">Transmembrane helix</keyword>
<reference evidence="2 3" key="1">
    <citation type="submission" date="2019-02" db="EMBL/GenBank/DDBJ databases">
        <title>Deep-cultivation of Planctomycetes and their phenomic and genomic characterization uncovers novel biology.</title>
        <authorList>
            <person name="Wiegand S."/>
            <person name="Jogler M."/>
            <person name="Boedeker C."/>
            <person name="Pinto D."/>
            <person name="Vollmers J."/>
            <person name="Rivas-Marin E."/>
            <person name="Kohn T."/>
            <person name="Peeters S.H."/>
            <person name="Heuer A."/>
            <person name="Rast P."/>
            <person name="Oberbeckmann S."/>
            <person name="Bunk B."/>
            <person name="Jeske O."/>
            <person name="Meyerdierks A."/>
            <person name="Storesund J.E."/>
            <person name="Kallscheuer N."/>
            <person name="Luecker S."/>
            <person name="Lage O.M."/>
            <person name="Pohl T."/>
            <person name="Merkel B.J."/>
            <person name="Hornburger P."/>
            <person name="Mueller R.-W."/>
            <person name="Bruemmer F."/>
            <person name="Labrenz M."/>
            <person name="Spormann A.M."/>
            <person name="Op den Camp H."/>
            <person name="Overmann J."/>
            <person name="Amann R."/>
            <person name="Jetten M.S.M."/>
            <person name="Mascher T."/>
            <person name="Medema M.H."/>
            <person name="Devos D.P."/>
            <person name="Kaster A.-K."/>
            <person name="Ovreas L."/>
            <person name="Rohde M."/>
            <person name="Galperin M.Y."/>
            <person name="Jogler C."/>
        </authorList>
    </citation>
    <scope>NUCLEOTIDE SEQUENCE [LARGE SCALE GENOMIC DNA]</scope>
    <source>
        <strain evidence="2 3">EC9</strain>
    </source>
</reference>
<feature type="transmembrane region" description="Helical" evidence="1">
    <location>
        <begin position="20"/>
        <end position="37"/>
    </location>
</feature>
<keyword evidence="1" id="KW-0812">Transmembrane</keyword>
<protein>
    <submittedName>
        <fullName evidence="2">Uncharacterized protein</fullName>
    </submittedName>
</protein>
<keyword evidence="3" id="KW-1185">Reference proteome</keyword>
<evidence type="ECO:0000313" key="3">
    <source>
        <dbReference type="Proteomes" id="UP000319557"/>
    </source>
</evidence>
<dbReference type="KEGG" id="ruv:EC9_17320"/>
<dbReference type="AlphaFoldDB" id="A0A517LY69"/>
<keyword evidence="1" id="KW-0472">Membrane</keyword>
<dbReference type="Proteomes" id="UP000319557">
    <property type="component" value="Chromosome"/>
</dbReference>
<accession>A0A517LY69</accession>
<evidence type="ECO:0000313" key="2">
    <source>
        <dbReference type="EMBL" id="QDS87553.1"/>
    </source>
</evidence>
<evidence type="ECO:0000256" key="1">
    <source>
        <dbReference type="SAM" id="Phobius"/>
    </source>
</evidence>
<proteinExistence type="predicted"/>
<dbReference type="EMBL" id="CP036261">
    <property type="protein sequence ID" value="QDS87553.1"/>
    <property type="molecule type" value="Genomic_DNA"/>
</dbReference>